<gene>
    <name evidence="2" type="ORF">PMACD_LOCUS10794</name>
</gene>
<feature type="signal peptide" evidence="1">
    <location>
        <begin position="1"/>
        <end position="18"/>
    </location>
</feature>
<proteinExistence type="predicted"/>
<sequence>MKVLAIALIAALVCITQASPIGEEVEVPELAADAMQPMELLNGARQRICTPVMCQNLCRSLGWRYGSCNAQRFCVCRRKNS</sequence>
<dbReference type="Proteomes" id="UP000663880">
    <property type="component" value="Unassembled WGS sequence"/>
</dbReference>
<dbReference type="AlphaFoldDB" id="A0A821USD2"/>
<reference evidence="2" key="1">
    <citation type="submission" date="2021-02" db="EMBL/GenBank/DDBJ databases">
        <authorList>
            <person name="Steward A R."/>
        </authorList>
    </citation>
    <scope>NUCLEOTIDE SEQUENCE</scope>
</reference>
<name>A0A821USD2_9NEOP</name>
<evidence type="ECO:0008006" key="4">
    <source>
        <dbReference type="Google" id="ProtNLM"/>
    </source>
</evidence>
<accession>A0A821USD2</accession>
<keyword evidence="1" id="KW-0732">Signal</keyword>
<keyword evidence="3" id="KW-1185">Reference proteome</keyword>
<dbReference type="OrthoDB" id="6897986at2759"/>
<feature type="chain" id="PRO_5032710292" description="Defensin" evidence="1">
    <location>
        <begin position="19"/>
        <end position="81"/>
    </location>
</feature>
<comment type="caution">
    <text evidence="2">The sequence shown here is derived from an EMBL/GenBank/DDBJ whole genome shotgun (WGS) entry which is preliminary data.</text>
</comment>
<evidence type="ECO:0000256" key="1">
    <source>
        <dbReference type="SAM" id="SignalP"/>
    </source>
</evidence>
<evidence type="ECO:0000313" key="3">
    <source>
        <dbReference type="Proteomes" id="UP000663880"/>
    </source>
</evidence>
<evidence type="ECO:0000313" key="2">
    <source>
        <dbReference type="EMBL" id="CAF4894895.1"/>
    </source>
</evidence>
<protein>
    <recommendedName>
        <fullName evidence="4">Defensin</fullName>
    </recommendedName>
</protein>
<organism evidence="2 3">
    <name type="scientific">Pieris macdunnoughi</name>
    <dbReference type="NCBI Taxonomy" id="345717"/>
    <lineage>
        <taxon>Eukaryota</taxon>
        <taxon>Metazoa</taxon>
        <taxon>Ecdysozoa</taxon>
        <taxon>Arthropoda</taxon>
        <taxon>Hexapoda</taxon>
        <taxon>Insecta</taxon>
        <taxon>Pterygota</taxon>
        <taxon>Neoptera</taxon>
        <taxon>Endopterygota</taxon>
        <taxon>Lepidoptera</taxon>
        <taxon>Glossata</taxon>
        <taxon>Ditrysia</taxon>
        <taxon>Papilionoidea</taxon>
        <taxon>Pieridae</taxon>
        <taxon>Pierinae</taxon>
        <taxon>Pieris</taxon>
    </lineage>
</organism>
<dbReference type="EMBL" id="CAJOBZ010000033">
    <property type="protein sequence ID" value="CAF4894895.1"/>
    <property type="molecule type" value="Genomic_DNA"/>
</dbReference>